<feature type="signal peptide" evidence="1">
    <location>
        <begin position="1"/>
        <end position="16"/>
    </location>
</feature>
<organism evidence="2 3">
    <name type="scientific">Funneliformis geosporum</name>
    <dbReference type="NCBI Taxonomy" id="1117311"/>
    <lineage>
        <taxon>Eukaryota</taxon>
        <taxon>Fungi</taxon>
        <taxon>Fungi incertae sedis</taxon>
        <taxon>Mucoromycota</taxon>
        <taxon>Glomeromycotina</taxon>
        <taxon>Glomeromycetes</taxon>
        <taxon>Glomerales</taxon>
        <taxon>Glomeraceae</taxon>
        <taxon>Funneliformis</taxon>
    </lineage>
</organism>
<dbReference type="EMBL" id="CAMKVN010000037">
    <property type="protein sequence ID" value="CAI2162459.1"/>
    <property type="molecule type" value="Genomic_DNA"/>
</dbReference>
<evidence type="ECO:0000313" key="3">
    <source>
        <dbReference type="Proteomes" id="UP001153678"/>
    </source>
</evidence>
<proteinExistence type="predicted"/>
<reference evidence="2" key="1">
    <citation type="submission" date="2022-08" db="EMBL/GenBank/DDBJ databases">
        <authorList>
            <person name="Kallberg Y."/>
            <person name="Tangrot J."/>
            <person name="Rosling A."/>
        </authorList>
    </citation>
    <scope>NUCLEOTIDE SEQUENCE</scope>
    <source>
        <strain evidence="2">Wild A</strain>
    </source>
</reference>
<feature type="chain" id="PRO_5040800022" evidence="1">
    <location>
        <begin position="17"/>
        <end position="152"/>
    </location>
</feature>
<dbReference type="OrthoDB" id="2318115at2759"/>
<evidence type="ECO:0000313" key="2">
    <source>
        <dbReference type="EMBL" id="CAI2162459.1"/>
    </source>
</evidence>
<dbReference type="Proteomes" id="UP001153678">
    <property type="component" value="Unassembled WGS sequence"/>
</dbReference>
<accession>A0A9W4SA86</accession>
<keyword evidence="1" id="KW-0732">Signal</keyword>
<protein>
    <submittedName>
        <fullName evidence="2">8521_t:CDS:1</fullName>
    </submittedName>
</protein>
<comment type="caution">
    <text evidence="2">The sequence shown here is derived from an EMBL/GenBank/DDBJ whole genome shotgun (WGS) entry which is preliminary data.</text>
</comment>
<dbReference type="AlphaFoldDB" id="A0A9W4SA86"/>
<evidence type="ECO:0000256" key="1">
    <source>
        <dbReference type="SAM" id="SignalP"/>
    </source>
</evidence>
<keyword evidence="3" id="KW-1185">Reference proteome</keyword>
<sequence>MGWWAFRFILLPKVKVQELLELHLIKGDYFPPSLTTFKISRYHEFINSNILELHHLTKFANWIDRKVDSFYKNFSIPYKFKFLFTSKKSMESNLSYREYDSILIVAQIKNSEQLNKYVSKTAEVSYVSQKEYAIFYNEEEPGFGRGPDLVQK</sequence>
<gene>
    <name evidence="2" type="ORF">FWILDA_LOCUS569</name>
</gene>
<name>A0A9W4SA86_9GLOM</name>